<evidence type="ECO:0000256" key="1">
    <source>
        <dbReference type="ARBA" id="ARBA00001970"/>
    </source>
</evidence>
<feature type="transmembrane region" description="Helical" evidence="13">
    <location>
        <begin position="84"/>
        <end position="104"/>
    </location>
</feature>
<dbReference type="OrthoDB" id="1247465at2"/>
<keyword evidence="7" id="KW-0479">Metal-binding</keyword>
<dbReference type="Pfam" id="PF01292">
    <property type="entry name" value="Ni_hydr_CYTB"/>
    <property type="match status" value="1"/>
</dbReference>
<dbReference type="PANTHER" id="PTHR30529">
    <property type="entry name" value="CYTOCHROME B561"/>
    <property type="match status" value="1"/>
</dbReference>
<dbReference type="AlphaFoldDB" id="A0A0R0BLR8"/>
<comment type="similarity">
    <text evidence="12">Belongs to the cytochrome b561 family.</text>
</comment>
<evidence type="ECO:0000256" key="10">
    <source>
        <dbReference type="ARBA" id="ARBA00023004"/>
    </source>
</evidence>
<keyword evidence="5" id="KW-0349">Heme</keyword>
<evidence type="ECO:0000256" key="7">
    <source>
        <dbReference type="ARBA" id="ARBA00022723"/>
    </source>
</evidence>
<evidence type="ECO:0000313" key="16">
    <source>
        <dbReference type="Proteomes" id="UP000051254"/>
    </source>
</evidence>
<evidence type="ECO:0000256" key="11">
    <source>
        <dbReference type="ARBA" id="ARBA00023136"/>
    </source>
</evidence>
<evidence type="ECO:0000256" key="8">
    <source>
        <dbReference type="ARBA" id="ARBA00022982"/>
    </source>
</evidence>
<protein>
    <submittedName>
        <fullName evidence="15">Cytochrome B561</fullName>
    </submittedName>
</protein>
<comment type="caution">
    <text evidence="15">The sequence shown here is derived from an EMBL/GenBank/DDBJ whole genome shotgun (WGS) entry which is preliminary data.</text>
</comment>
<dbReference type="Gene3D" id="1.20.950.20">
    <property type="entry name" value="Transmembrane di-heme cytochromes, Chain C"/>
    <property type="match status" value="2"/>
</dbReference>
<evidence type="ECO:0000259" key="14">
    <source>
        <dbReference type="Pfam" id="PF01292"/>
    </source>
</evidence>
<dbReference type="GO" id="GO:0009055">
    <property type="term" value="F:electron transfer activity"/>
    <property type="evidence" value="ECO:0007669"/>
    <property type="project" value="InterPro"/>
</dbReference>
<comment type="subcellular location">
    <subcellularLocation>
        <location evidence="2">Cell membrane</location>
        <topology evidence="2">Multi-pass membrane protein</topology>
    </subcellularLocation>
</comment>
<evidence type="ECO:0000256" key="6">
    <source>
        <dbReference type="ARBA" id="ARBA00022692"/>
    </source>
</evidence>
<comment type="cofactor">
    <cofactor evidence="1">
        <name>heme b</name>
        <dbReference type="ChEBI" id="CHEBI:60344"/>
    </cofactor>
</comment>
<dbReference type="RefSeq" id="WP_057665050.1">
    <property type="nucleotide sequence ID" value="NZ_LDJH01000011.1"/>
</dbReference>
<dbReference type="STRING" id="266128.ABB25_06295"/>
<evidence type="ECO:0000256" key="2">
    <source>
        <dbReference type="ARBA" id="ARBA00004651"/>
    </source>
</evidence>
<keyword evidence="3" id="KW-0813">Transport</keyword>
<evidence type="ECO:0000256" key="9">
    <source>
        <dbReference type="ARBA" id="ARBA00022989"/>
    </source>
</evidence>
<gene>
    <name evidence="15" type="ORF">ABB25_06295</name>
</gene>
<dbReference type="PATRIC" id="fig|266128.3.peg.123"/>
<keyword evidence="6 13" id="KW-0812">Transmembrane</keyword>
<feature type="transmembrane region" description="Helical" evidence="13">
    <location>
        <begin position="142"/>
        <end position="164"/>
    </location>
</feature>
<evidence type="ECO:0000256" key="13">
    <source>
        <dbReference type="SAM" id="Phobius"/>
    </source>
</evidence>
<feature type="transmembrane region" description="Helical" evidence="13">
    <location>
        <begin position="14"/>
        <end position="34"/>
    </location>
</feature>
<feature type="domain" description="Cytochrome b561 bacterial/Ni-hydrogenase" evidence="14">
    <location>
        <begin position="7"/>
        <end position="176"/>
    </location>
</feature>
<accession>A0A0R0BLR8</accession>
<keyword evidence="9 13" id="KW-1133">Transmembrane helix</keyword>
<dbReference type="SUPFAM" id="SSF81342">
    <property type="entry name" value="Transmembrane di-heme cytochromes"/>
    <property type="match status" value="1"/>
</dbReference>
<dbReference type="GO" id="GO:0005886">
    <property type="term" value="C:plasma membrane"/>
    <property type="evidence" value="ECO:0007669"/>
    <property type="project" value="UniProtKB-SubCell"/>
</dbReference>
<dbReference type="GO" id="GO:0020037">
    <property type="term" value="F:heme binding"/>
    <property type="evidence" value="ECO:0007669"/>
    <property type="project" value="TreeGrafter"/>
</dbReference>
<keyword evidence="8" id="KW-0249">Electron transport</keyword>
<feature type="transmembrane region" description="Helical" evidence="13">
    <location>
        <begin position="46"/>
        <end position="64"/>
    </location>
</feature>
<sequence>MSAQPDRFAPSLRVLHWLMAVLIVAMLGVGLVMTSSLTLRPLLLDIHRPLGVAILLLALLRLGLRLTQATPPLPASLPRWQVWAAQASHVALYALMLAMPLLGWAMLSAGGLPVQLWPGTLLPALVAPSPATYSLLHQIHQLGAWALAALVLGHIGAALLHAWVHRDGVWQAMAGGKRR</sequence>
<name>A0A0R0BLR8_9GAMM</name>
<reference evidence="15 16" key="1">
    <citation type="submission" date="2015-05" db="EMBL/GenBank/DDBJ databases">
        <title>Genome sequencing and analysis of members of genus Stenotrophomonas.</title>
        <authorList>
            <person name="Patil P.P."/>
            <person name="Midha S."/>
            <person name="Patil P.B."/>
        </authorList>
    </citation>
    <scope>NUCLEOTIDE SEQUENCE [LARGE SCALE GENOMIC DNA]</scope>
    <source>
        <strain evidence="15 16">DSM 17805</strain>
    </source>
</reference>
<keyword evidence="4" id="KW-1003">Cell membrane</keyword>
<dbReference type="InterPro" id="IPR011577">
    <property type="entry name" value="Cyt_b561_bac/Ni-Hgenase"/>
</dbReference>
<evidence type="ECO:0000313" key="15">
    <source>
        <dbReference type="EMBL" id="KRG58269.1"/>
    </source>
</evidence>
<dbReference type="GO" id="GO:0022904">
    <property type="term" value="P:respiratory electron transport chain"/>
    <property type="evidence" value="ECO:0007669"/>
    <property type="project" value="InterPro"/>
</dbReference>
<dbReference type="Proteomes" id="UP000051254">
    <property type="component" value="Unassembled WGS sequence"/>
</dbReference>
<dbReference type="InterPro" id="IPR052168">
    <property type="entry name" value="Cytochrome_b561_oxidase"/>
</dbReference>
<organism evidence="15 16">
    <name type="scientific">Stenotrophomonas koreensis</name>
    <dbReference type="NCBI Taxonomy" id="266128"/>
    <lineage>
        <taxon>Bacteria</taxon>
        <taxon>Pseudomonadati</taxon>
        <taxon>Pseudomonadota</taxon>
        <taxon>Gammaproteobacteria</taxon>
        <taxon>Lysobacterales</taxon>
        <taxon>Lysobacteraceae</taxon>
        <taxon>Stenotrophomonas</taxon>
    </lineage>
</organism>
<evidence type="ECO:0000256" key="12">
    <source>
        <dbReference type="ARBA" id="ARBA00037975"/>
    </source>
</evidence>
<evidence type="ECO:0000256" key="3">
    <source>
        <dbReference type="ARBA" id="ARBA00022448"/>
    </source>
</evidence>
<keyword evidence="11 13" id="KW-0472">Membrane</keyword>
<evidence type="ECO:0000256" key="4">
    <source>
        <dbReference type="ARBA" id="ARBA00022475"/>
    </source>
</evidence>
<evidence type="ECO:0000256" key="5">
    <source>
        <dbReference type="ARBA" id="ARBA00022617"/>
    </source>
</evidence>
<dbReference type="GO" id="GO:0046872">
    <property type="term" value="F:metal ion binding"/>
    <property type="evidence" value="ECO:0007669"/>
    <property type="project" value="UniProtKB-KW"/>
</dbReference>
<dbReference type="InterPro" id="IPR016174">
    <property type="entry name" value="Di-haem_cyt_TM"/>
</dbReference>
<keyword evidence="10" id="KW-0408">Iron</keyword>
<dbReference type="PANTHER" id="PTHR30529:SF6">
    <property type="entry name" value="BLL0291 PROTEIN"/>
    <property type="match status" value="1"/>
</dbReference>
<dbReference type="EMBL" id="LDJH01000011">
    <property type="protein sequence ID" value="KRG58269.1"/>
    <property type="molecule type" value="Genomic_DNA"/>
</dbReference>
<proteinExistence type="inferred from homology"/>
<keyword evidence="16" id="KW-1185">Reference proteome</keyword>